<protein>
    <submittedName>
        <fullName evidence="1">Uncharacterized protein</fullName>
    </submittedName>
</protein>
<organism evidence="1 2">
    <name type="scientific">Capsicum annuum</name>
    <name type="common">Capsicum pepper</name>
    <dbReference type="NCBI Taxonomy" id="4072"/>
    <lineage>
        <taxon>Eukaryota</taxon>
        <taxon>Viridiplantae</taxon>
        <taxon>Streptophyta</taxon>
        <taxon>Embryophyta</taxon>
        <taxon>Tracheophyta</taxon>
        <taxon>Spermatophyta</taxon>
        <taxon>Magnoliopsida</taxon>
        <taxon>eudicotyledons</taxon>
        <taxon>Gunneridae</taxon>
        <taxon>Pentapetalae</taxon>
        <taxon>asterids</taxon>
        <taxon>lamiids</taxon>
        <taxon>Solanales</taxon>
        <taxon>Solanaceae</taxon>
        <taxon>Solanoideae</taxon>
        <taxon>Capsiceae</taxon>
        <taxon>Capsicum</taxon>
    </lineage>
</organism>
<evidence type="ECO:0000313" key="1">
    <source>
        <dbReference type="EMBL" id="PHT81509.1"/>
    </source>
</evidence>
<proteinExistence type="predicted"/>
<dbReference type="EMBL" id="AYRZ02000005">
    <property type="protein sequence ID" value="PHT81509.1"/>
    <property type="molecule type" value="Genomic_DNA"/>
</dbReference>
<dbReference type="Gramene" id="PHT81509">
    <property type="protein sequence ID" value="PHT81509"/>
    <property type="gene ID" value="T459_14524"/>
</dbReference>
<dbReference type="AlphaFoldDB" id="A0A2G2ZHN6"/>
<dbReference type="Proteomes" id="UP000222542">
    <property type="component" value="Unassembled WGS sequence"/>
</dbReference>
<evidence type="ECO:0000313" key="2">
    <source>
        <dbReference type="Proteomes" id="UP000222542"/>
    </source>
</evidence>
<accession>A0A2G2ZHN6</accession>
<sequence length="168" mass="18587">MIKTSITIGSHIQSLIYEGKRILYKFCGVLGHTSLNCNLKSSPFPGPRDPSPLPASSVNGKFDWQTVSFLRKQRLCRNLVSPETSNTWDNCGKLSMTASAKFLGIHNPQDSITITIETPERYRDNAIKLCTEMRMGRSPSSPTDVLQSLASLLESEGMTWLLVLSSPP</sequence>
<name>A0A2G2ZHN6_CAPAN</name>
<gene>
    <name evidence="1" type="ORF">T459_14524</name>
</gene>
<reference evidence="1 2" key="2">
    <citation type="journal article" date="2017" name="Genome Biol.">
        <title>New reference genome sequences of hot pepper reveal the massive evolution of plant disease-resistance genes by retroduplication.</title>
        <authorList>
            <person name="Kim S."/>
            <person name="Park J."/>
            <person name="Yeom S.I."/>
            <person name="Kim Y.M."/>
            <person name="Seo E."/>
            <person name="Kim K.T."/>
            <person name="Kim M.S."/>
            <person name="Lee J.M."/>
            <person name="Cheong K."/>
            <person name="Shin H.S."/>
            <person name="Kim S.B."/>
            <person name="Han K."/>
            <person name="Lee J."/>
            <person name="Park M."/>
            <person name="Lee H.A."/>
            <person name="Lee H.Y."/>
            <person name="Lee Y."/>
            <person name="Oh S."/>
            <person name="Lee J.H."/>
            <person name="Choi E."/>
            <person name="Choi E."/>
            <person name="Lee S.E."/>
            <person name="Jeon J."/>
            <person name="Kim H."/>
            <person name="Choi G."/>
            <person name="Song H."/>
            <person name="Lee J."/>
            <person name="Lee S.C."/>
            <person name="Kwon J.K."/>
            <person name="Lee H.Y."/>
            <person name="Koo N."/>
            <person name="Hong Y."/>
            <person name="Kim R.W."/>
            <person name="Kang W.H."/>
            <person name="Huh J.H."/>
            <person name="Kang B.C."/>
            <person name="Yang T.J."/>
            <person name="Lee Y.H."/>
            <person name="Bennetzen J.L."/>
            <person name="Choi D."/>
        </authorList>
    </citation>
    <scope>NUCLEOTIDE SEQUENCE [LARGE SCALE GENOMIC DNA]</scope>
    <source>
        <strain evidence="2">cv. CM334</strain>
    </source>
</reference>
<keyword evidence="2" id="KW-1185">Reference proteome</keyword>
<reference evidence="1 2" key="1">
    <citation type="journal article" date="2014" name="Nat. Genet.">
        <title>Genome sequence of the hot pepper provides insights into the evolution of pungency in Capsicum species.</title>
        <authorList>
            <person name="Kim S."/>
            <person name="Park M."/>
            <person name="Yeom S.I."/>
            <person name="Kim Y.M."/>
            <person name="Lee J.M."/>
            <person name="Lee H.A."/>
            <person name="Seo E."/>
            <person name="Choi J."/>
            <person name="Cheong K."/>
            <person name="Kim K.T."/>
            <person name="Jung K."/>
            <person name="Lee G.W."/>
            <person name="Oh S.K."/>
            <person name="Bae C."/>
            <person name="Kim S.B."/>
            <person name="Lee H.Y."/>
            <person name="Kim S.Y."/>
            <person name="Kim M.S."/>
            <person name="Kang B.C."/>
            <person name="Jo Y.D."/>
            <person name="Yang H.B."/>
            <person name="Jeong H.J."/>
            <person name="Kang W.H."/>
            <person name="Kwon J.K."/>
            <person name="Shin C."/>
            <person name="Lim J.Y."/>
            <person name="Park J.H."/>
            <person name="Huh J.H."/>
            <person name="Kim J.S."/>
            <person name="Kim B.D."/>
            <person name="Cohen O."/>
            <person name="Paran I."/>
            <person name="Suh M.C."/>
            <person name="Lee S.B."/>
            <person name="Kim Y.K."/>
            <person name="Shin Y."/>
            <person name="Noh S.J."/>
            <person name="Park J."/>
            <person name="Seo Y.S."/>
            <person name="Kwon S.Y."/>
            <person name="Kim H.A."/>
            <person name="Park J.M."/>
            <person name="Kim H.J."/>
            <person name="Choi S.B."/>
            <person name="Bosland P.W."/>
            <person name="Reeves G."/>
            <person name="Jo S.H."/>
            <person name="Lee B.W."/>
            <person name="Cho H.T."/>
            <person name="Choi H.S."/>
            <person name="Lee M.S."/>
            <person name="Yu Y."/>
            <person name="Do Choi Y."/>
            <person name="Park B.S."/>
            <person name="van Deynze A."/>
            <person name="Ashrafi H."/>
            <person name="Hill T."/>
            <person name="Kim W.T."/>
            <person name="Pai H.S."/>
            <person name="Ahn H.K."/>
            <person name="Yeam I."/>
            <person name="Giovannoni J.J."/>
            <person name="Rose J.K."/>
            <person name="Sorensen I."/>
            <person name="Lee S.J."/>
            <person name="Kim R.W."/>
            <person name="Choi I.Y."/>
            <person name="Choi B.S."/>
            <person name="Lim J.S."/>
            <person name="Lee Y.H."/>
            <person name="Choi D."/>
        </authorList>
    </citation>
    <scope>NUCLEOTIDE SEQUENCE [LARGE SCALE GENOMIC DNA]</scope>
    <source>
        <strain evidence="2">cv. CM334</strain>
    </source>
</reference>
<comment type="caution">
    <text evidence="1">The sequence shown here is derived from an EMBL/GenBank/DDBJ whole genome shotgun (WGS) entry which is preliminary data.</text>
</comment>